<dbReference type="NCBIfam" id="TIGR04089">
    <property type="entry name" value="exp_by_SipW_III"/>
    <property type="match status" value="1"/>
</dbReference>
<gene>
    <name evidence="2" type="ORF">D0Z08_19840</name>
</gene>
<dbReference type="OrthoDB" id="3787434at2"/>
<dbReference type="NCBIfam" id="TIGR04088">
    <property type="entry name" value="cognate_SipW"/>
    <property type="match status" value="1"/>
</dbReference>
<dbReference type="InterPro" id="IPR023833">
    <property type="entry name" value="Signal_pept_SipW-depend-type"/>
</dbReference>
<accession>A0A417XYP5</accession>
<dbReference type="InterPro" id="IPR024006">
    <property type="entry name" value="Alt_signal_exp_actinobact"/>
</dbReference>
<dbReference type="AlphaFoldDB" id="A0A417XYP5"/>
<feature type="signal peptide" evidence="1">
    <location>
        <begin position="1"/>
        <end position="26"/>
    </location>
</feature>
<keyword evidence="3" id="KW-1185">Reference proteome</keyword>
<evidence type="ECO:0000256" key="1">
    <source>
        <dbReference type="SAM" id="SignalP"/>
    </source>
</evidence>
<reference evidence="2 3" key="1">
    <citation type="submission" date="2018-09" db="EMBL/GenBank/DDBJ databases">
        <title>Genome sequencing of Nocardioides immobilis CCTCC AB 2017083 for comparison to Nocardioides silvaticus.</title>
        <authorList>
            <person name="Li C."/>
            <person name="Wang G."/>
        </authorList>
    </citation>
    <scope>NUCLEOTIDE SEQUENCE [LARGE SCALE GENOMIC DNA]</scope>
    <source>
        <strain evidence="2 3">CCTCC AB 2017083</strain>
    </source>
</reference>
<dbReference type="RefSeq" id="WP_118926990.1">
    <property type="nucleotide sequence ID" value="NZ_QXGH01000024.1"/>
</dbReference>
<organism evidence="2 3">
    <name type="scientific">Nocardioides immobilis</name>
    <dbReference type="NCBI Taxonomy" id="2049295"/>
    <lineage>
        <taxon>Bacteria</taxon>
        <taxon>Bacillati</taxon>
        <taxon>Actinomycetota</taxon>
        <taxon>Actinomycetes</taxon>
        <taxon>Propionibacteriales</taxon>
        <taxon>Nocardioidaceae</taxon>
        <taxon>Nocardioides</taxon>
    </lineage>
</organism>
<keyword evidence="1" id="KW-0732">Signal</keyword>
<proteinExistence type="predicted"/>
<dbReference type="Proteomes" id="UP000283644">
    <property type="component" value="Unassembled WGS sequence"/>
</dbReference>
<sequence>MKKTTKGALAAAAAAALMVGGAGTLAFWTDDETIPGGTIDAGHLDLVTDTTNTGCGAWVLDSGEQAPETWANGAPLVPGDVLTKECLFTIDAQGNHLRATVAASAPAATGTLAAGLAIDATDITVGGVADTEFTEADDGAALGVTVTVEFTDPGVADNTYNDPATDITAVLNDITVTATQVHS</sequence>
<dbReference type="EMBL" id="QXGH01000024">
    <property type="protein sequence ID" value="RHW25475.1"/>
    <property type="molecule type" value="Genomic_DNA"/>
</dbReference>
<comment type="caution">
    <text evidence="2">The sequence shown here is derived from an EMBL/GenBank/DDBJ whole genome shotgun (WGS) entry which is preliminary data.</text>
</comment>
<feature type="chain" id="PRO_5039539126" evidence="1">
    <location>
        <begin position="27"/>
        <end position="183"/>
    </location>
</feature>
<protein>
    <submittedName>
        <fullName evidence="2">Alternate-type signal peptide domain-containing protein</fullName>
    </submittedName>
</protein>
<name>A0A417XYP5_9ACTN</name>
<evidence type="ECO:0000313" key="2">
    <source>
        <dbReference type="EMBL" id="RHW25475.1"/>
    </source>
</evidence>
<evidence type="ECO:0000313" key="3">
    <source>
        <dbReference type="Proteomes" id="UP000283644"/>
    </source>
</evidence>